<name>A0AAN6X3E4_9PEZI</name>
<dbReference type="AlphaFoldDB" id="A0AAN6X3E4"/>
<comment type="function">
    <text evidence="10">Catalyzes the conversion of D-serine to pyruvate and ammonia. May play a role in D-serine detoxification.</text>
</comment>
<dbReference type="PANTHER" id="PTHR28004">
    <property type="entry name" value="ZGC:162816-RELATED"/>
    <property type="match status" value="1"/>
</dbReference>
<evidence type="ECO:0000256" key="12">
    <source>
        <dbReference type="ARBA" id="ARBA00069616"/>
    </source>
</evidence>
<dbReference type="SMART" id="SM01119">
    <property type="entry name" value="D-ser_dehydrat"/>
    <property type="match status" value="1"/>
</dbReference>
<gene>
    <name evidence="15" type="ORF">QBC35DRAFT_481096</name>
</gene>
<evidence type="ECO:0000259" key="14">
    <source>
        <dbReference type="SMART" id="SM01119"/>
    </source>
</evidence>
<comment type="caution">
    <text evidence="15">The sequence shown here is derived from an EMBL/GenBank/DDBJ whole genome shotgun (WGS) entry which is preliminary data.</text>
</comment>
<dbReference type="InterPro" id="IPR042208">
    <property type="entry name" value="D-ser_dehydrat-like_sf"/>
</dbReference>
<evidence type="ECO:0000256" key="7">
    <source>
        <dbReference type="ARBA" id="ARBA00022898"/>
    </source>
</evidence>
<dbReference type="Gene3D" id="2.40.37.20">
    <property type="entry name" value="D-serine dehydratase-like domain"/>
    <property type="match status" value="1"/>
</dbReference>
<reference evidence="15" key="2">
    <citation type="submission" date="2023-05" db="EMBL/GenBank/DDBJ databases">
        <authorList>
            <consortium name="Lawrence Berkeley National Laboratory"/>
            <person name="Steindorff A."/>
            <person name="Hensen N."/>
            <person name="Bonometti L."/>
            <person name="Westerberg I."/>
            <person name="Brannstrom I.O."/>
            <person name="Guillou S."/>
            <person name="Cros-Aarteil S."/>
            <person name="Calhoun S."/>
            <person name="Haridas S."/>
            <person name="Kuo A."/>
            <person name="Mondo S."/>
            <person name="Pangilinan J."/>
            <person name="Riley R."/>
            <person name="Labutti K."/>
            <person name="Andreopoulos B."/>
            <person name="Lipzen A."/>
            <person name="Chen C."/>
            <person name="Yanf M."/>
            <person name="Daum C."/>
            <person name="Ng V."/>
            <person name="Clum A."/>
            <person name="Ohm R."/>
            <person name="Martin F."/>
            <person name="Silar P."/>
            <person name="Natvig D."/>
            <person name="Lalanne C."/>
            <person name="Gautier V."/>
            <person name="Ament-Velasquez S.L."/>
            <person name="Kruys A."/>
            <person name="Hutchinson M.I."/>
            <person name="Powell A.J."/>
            <person name="Barry K."/>
            <person name="Miller A.N."/>
            <person name="Grigoriev I.V."/>
            <person name="Debuchy R."/>
            <person name="Gladieux P."/>
            <person name="Thoren M.H."/>
            <person name="Johannesson H."/>
        </authorList>
    </citation>
    <scope>NUCLEOTIDE SEQUENCE</scope>
    <source>
        <strain evidence="15">PSN309</strain>
    </source>
</reference>
<evidence type="ECO:0000256" key="2">
    <source>
        <dbReference type="ARBA" id="ARBA00001947"/>
    </source>
</evidence>
<dbReference type="GO" id="GO:0036088">
    <property type="term" value="P:D-serine catabolic process"/>
    <property type="evidence" value="ECO:0007669"/>
    <property type="project" value="TreeGrafter"/>
</dbReference>
<comment type="similarity">
    <text evidence="3">Belongs to the DSD1 family.</text>
</comment>
<reference evidence="15" key="1">
    <citation type="journal article" date="2023" name="Mol. Phylogenet. Evol.">
        <title>Genome-scale phylogeny and comparative genomics of the fungal order Sordariales.</title>
        <authorList>
            <person name="Hensen N."/>
            <person name="Bonometti L."/>
            <person name="Westerberg I."/>
            <person name="Brannstrom I.O."/>
            <person name="Guillou S."/>
            <person name="Cros-Aarteil S."/>
            <person name="Calhoun S."/>
            <person name="Haridas S."/>
            <person name="Kuo A."/>
            <person name="Mondo S."/>
            <person name="Pangilinan J."/>
            <person name="Riley R."/>
            <person name="LaButti K."/>
            <person name="Andreopoulos B."/>
            <person name="Lipzen A."/>
            <person name="Chen C."/>
            <person name="Yan M."/>
            <person name="Daum C."/>
            <person name="Ng V."/>
            <person name="Clum A."/>
            <person name="Steindorff A."/>
            <person name="Ohm R.A."/>
            <person name="Martin F."/>
            <person name="Silar P."/>
            <person name="Natvig D.O."/>
            <person name="Lalanne C."/>
            <person name="Gautier V."/>
            <person name="Ament-Velasquez S.L."/>
            <person name="Kruys A."/>
            <person name="Hutchinson M.I."/>
            <person name="Powell A.J."/>
            <person name="Barry K."/>
            <person name="Miller A.N."/>
            <person name="Grigoriev I.V."/>
            <person name="Debuchy R."/>
            <person name="Gladieux P."/>
            <person name="Hiltunen Thoren M."/>
            <person name="Johannesson H."/>
        </authorList>
    </citation>
    <scope>NUCLEOTIDE SEQUENCE</scope>
    <source>
        <strain evidence="15">PSN309</strain>
    </source>
</reference>
<evidence type="ECO:0000313" key="16">
    <source>
        <dbReference type="Proteomes" id="UP001302126"/>
    </source>
</evidence>
<dbReference type="Proteomes" id="UP001302126">
    <property type="component" value="Unassembled WGS sequence"/>
</dbReference>
<keyword evidence="7" id="KW-0663">Pyridoxal phosphate</keyword>
<evidence type="ECO:0000256" key="4">
    <source>
        <dbReference type="ARBA" id="ARBA00022575"/>
    </source>
</evidence>
<evidence type="ECO:0000256" key="5">
    <source>
        <dbReference type="ARBA" id="ARBA00022723"/>
    </source>
</evidence>
<comment type="cofactor">
    <cofactor evidence="1">
        <name>pyridoxal 5'-phosphate</name>
        <dbReference type="ChEBI" id="CHEBI:597326"/>
    </cofactor>
</comment>
<comment type="catalytic activity">
    <reaction evidence="9">
        <text>D-serine = pyruvate + NH4(+)</text>
        <dbReference type="Rhea" id="RHEA:13977"/>
        <dbReference type="ChEBI" id="CHEBI:15361"/>
        <dbReference type="ChEBI" id="CHEBI:28938"/>
        <dbReference type="ChEBI" id="CHEBI:35247"/>
        <dbReference type="EC" id="4.3.1.18"/>
    </reaction>
    <physiologicalReaction direction="left-to-right" evidence="9">
        <dbReference type="Rhea" id="RHEA:13978"/>
    </physiologicalReaction>
</comment>
<evidence type="ECO:0000256" key="8">
    <source>
        <dbReference type="ARBA" id="ARBA00023239"/>
    </source>
</evidence>
<evidence type="ECO:0000256" key="1">
    <source>
        <dbReference type="ARBA" id="ARBA00001933"/>
    </source>
</evidence>
<dbReference type="FunFam" id="3.20.20.10:FF:000016">
    <property type="entry name" value="D-serine dehydratase"/>
    <property type="match status" value="1"/>
</dbReference>
<dbReference type="Pfam" id="PF14031">
    <property type="entry name" value="D-ser_dehydrat"/>
    <property type="match status" value="1"/>
</dbReference>
<dbReference type="InterPro" id="IPR026956">
    <property type="entry name" value="D-ser_dehydrat-like_dom"/>
</dbReference>
<accession>A0AAN6X3E4</accession>
<evidence type="ECO:0000313" key="15">
    <source>
        <dbReference type="EMBL" id="KAK4193279.1"/>
    </source>
</evidence>
<keyword evidence="5" id="KW-0479">Metal-binding</keyword>
<keyword evidence="8" id="KW-0456">Lyase</keyword>
<dbReference type="Pfam" id="PF01168">
    <property type="entry name" value="Ala_racemase_N"/>
    <property type="match status" value="1"/>
</dbReference>
<evidence type="ECO:0000256" key="13">
    <source>
        <dbReference type="ARBA" id="ARBA00075219"/>
    </source>
</evidence>
<keyword evidence="16" id="KW-1185">Reference proteome</keyword>
<dbReference type="SUPFAM" id="SSF51419">
    <property type="entry name" value="PLP-binding barrel"/>
    <property type="match status" value="1"/>
</dbReference>
<feature type="domain" description="D-serine dehydratase-like" evidence="14">
    <location>
        <begin position="355"/>
        <end position="482"/>
    </location>
</feature>
<dbReference type="PANTHER" id="PTHR28004:SF2">
    <property type="entry name" value="D-SERINE DEHYDRATASE"/>
    <property type="match status" value="1"/>
</dbReference>
<evidence type="ECO:0000256" key="10">
    <source>
        <dbReference type="ARBA" id="ARBA00055764"/>
    </source>
</evidence>
<dbReference type="GO" id="GO:0046872">
    <property type="term" value="F:metal ion binding"/>
    <property type="evidence" value="ECO:0007669"/>
    <property type="project" value="UniProtKB-KW"/>
</dbReference>
<dbReference type="GO" id="GO:0008721">
    <property type="term" value="F:D-serine ammonia-lyase activity"/>
    <property type="evidence" value="ECO:0007669"/>
    <property type="project" value="UniProtKB-EC"/>
</dbReference>
<proteinExistence type="inferred from homology"/>
<evidence type="ECO:0000256" key="3">
    <source>
        <dbReference type="ARBA" id="ARBA00005323"/>
    </source>
</evidence>
<keyword evidence="6" id="KW-0862">Zinc</keyword>
<dbReference type="InterPro" id="IPR001608">
    <property type="entry name" value="Ala_racemase_N"/>
</dbReference>
<evidence type="ECO:0000256" key="11">
    <source>
        <dbReference type="ARBA" id="ARBA00066349"/>
    </source>
</evidence>
<comment type="cofactor">
    <cofactor evidence="2">
        <name>Zn(2+)</name>
        <dbReference type="ChEBI" id="CHEBI:29105"/>
    </cofactor>
</comment>
<dbReference type="EC" id="4.3.1.18" evidence="11"/>
<dbReference type="InterPro" id="IPR051466">
    <property type="entry name" value="D-amino_acid_metab_enzyme"/>
</dbReference>
<evidence type="ECO:0000256" key="9">
    <source>
        <dbReference type="ARBA" id="ARBA00051198"/>
    </source>
</evidence>
<dbReference type="InterPro" id="IPR029066">
    <property type="entry name" value="PLP-binding_barrel"/>
</dbReference>
<dbReference type="EMBL" id="MU864351">
    <property type="protein sequence ID" value="KAK4193279.1"/>
    <property type="molecule type" value="Genomic_DNA"/>
</dbReference>
<sequence length="502" mass="55657">MKMHNSELALSTSSQIYCYCSSSSYNNMASNPQDAALKEQLRAEFVGKSLHQVPTPSVILDLAKLEVNCERMLDATETIGLLWRPHIKTHKTTELTRLQVGDTNTTPASIIVSTIIEAENVLPLLKEYQSKGRDVNILYSFPLFPSAVPRLAAIATQLGPNSVSLIIDHPDQLSSVEAIHKESGHPPQIFVKIDGGYHRAGVIPSSPQFSTLITAILALENKDPKPCIFHGLYIHAGHSYYTRESWQAMQLLAEEFKILVSVADSVREHSPGHPLVLSVGATPTATTIQHPDFASESKSNQNHTLAKELDDLFIKWKKEDRYGLEVHAGVYPTLDLQQLSTHARDTTFMKADDIAVSVLAEVASIYPNRGPHNTDEVLINTGCLALGREPVADKGKVPGEAYSGWGFVMPWGVNNPVPGENFPQEHEGWQVGRISQEHGILVWHGSREGQEKVPLAYGQRVRVWPNHSCIAGAGFDHYLVVDSRNKGREDEVVDVWPRWRGW</sequence>
<dbReference type="GO" id="GO:0009636">
    <property type="term" value="P:response to toxic substance"/>
    <property type="evidence" value="ECO:0007669"/>
    <property type="project" value="UniProtKB-KW"/>
</dbReference>
<protein>
    <recommendedName>
        <fullName evidence="12">D-serine dehydratase</fullName>
        <ecNumber evidence="11">4.3.1.18</ecNumber>
    </recommendedName>
    <alternativeName>
        <fullName evidence="13">D-serine deaminase</fullName>
    </alternativeName>
</protein>
<keyword evidence="4" id="KW-0216">Detoxification</keyword>
<organism evidence="15 16">
    <name type="scientific">Podospora australis</name>
    <dbReference type="NCBI Taxonomy" id="1536484"/>
    <lineage>
        <taxon>Eukaryota</taxon>
        <taxon>Fungi</taxon>
        <taxon>Dikarya</taxon>
        <taxon>Ascomycota</taxon>
        <taxon>Pezizomycotina</taxon>
        <taxon>Sordariomycetes</taxon>
        <taxon>Sordariomycetidae</taxon>
        <taxon>Sordariales</taxon>
        <taxon>Podosporaceae</taxon>
        <taxon>Podospora</taxon>
    </lineage>
</organism>
<evidence type="ECO:0000256" key="6">
    <source>
        <dbReference type="ARBA" id="ARBA00022833"/>
    </source>
</evidence>
<dbReference type="Gene3D" id="3.20.20.10">
    <property type="entry name" value="Alanine racemase"/>
    <property type="match status" value="1"/>
</dbReference>